<reference evidence="2" key="1">
    <citation type="submission" date="2020-09" db="EMBL/GenBank/DDBJ databases">
        <authorList>
            <person name="Kikuchi T."/>
        </authorList>
    </citation>
    <scope>NUCLEOTIDE SEQUENCE</scope>
    <source>
        <strain evidence="2">SH1</strain>
    </source>
</reference>
<dbReference type="PANTHER" id="PTHR12271:SF40">
    <property type="entry name" value="POLY(A) RNA POLYMERASE GLD2"/>
    <property type="match status" value="1"/>
</dbReference>
<protein>
    <recommendedName>
        <fullName evidence="1">Poly(A) RNA polymerase mitochondrial-like central palm domain-containing protein</fullName>
    </recommendedName>
</protein>
<proteinExistence type="predicted"/>
<organism evidence="2 3">
    <name type="scientific">Bursaphelenchus okinawaensis</name>
    <dbReference type="NCBI Taxonomy" id="465554"/>
    <lineage>
        <taxon>Eukaryota</taxon>
        <taxon>Metazoa</taxon>
        <taxon>Ecdysozoa</taxon>
        <taxon>Nematoda</taxon>
        <taxon>Chromadorea</taxon>
        <taxon>Rhabditida</taxon>
        <taxon>Tylenchina</taxon>
        <taxon>Tylenchomorpha</taxon>
        <taxon>Aphelenchoidea</taxon>
        <taxon>Aphelenchoididae</taxon>
        <taxon>Bursaphelenchus</taxon>
    </lineage>
</organism>
<dbReference type="CDD" id="cd05402">
    <property type="entry name" value="NT_PAP_TUTase"/>
    <property type="match status" value="1"/>
</dbReference>
<comment type="caution">
    <text evidence="2">The sequence shown here is derived from an EMBL/GenBank/DDBJ whole genome shotgun (WGS) entry which is preliminary data.</text>
</comment>
<dbReference type="InterPro" id="IPR043519">
    <property type="entry name" value="NT_sf"/>
</dbReference>
<sequence length="447" mass="51981">MKLFDHKFQLLERLKKVKFFKVIFKVVCKANEPEESSSKSLQTRIEHEFDEDKEEAYQDLQAYLASMNTHKTSLDIKIINQKLEEVYNRKQPPEHVVDSSLYLYHTFREQIIKLYKKVDVYVFGSSVNGFGSLESDIDLTIVGLNHIQMRRGPEGVLEDVRDYLMEKNNQAETGLIKAKLVGRSRPLIKMTCEHHGHTYELDLGIGSRQGIANSVLLNCYARMDKRVRMLGMMVKEWAKRRRLYGGYFQRFNSFTIAVLVIHYLQQGVQPSLLPNLHESNPTIFNVQFNIDPIESIQEIIVDFDPSLQEKTLIELFFGFVNYYSSFDFNQVIRIHKTEGSSGYGSDDDVCNCRLNIEDPCGGRNPARAVSPECFNSFKLALARIRHCKWFDIYENPQTFNPRTHDLDVKTLLNFFGADMDQEDTIRTVLSDDLYRNMYPLQPHMFCS</sequence>
<feature type="domain" description="Poly(A) RNA polymerase mitochondrial-like central palm" evidence="1">
    <location>
        <begin position="79"/>
        <end position="221"/>
    </location>
</feature>
<dbReference type="InterPro" id="IPR054708">
    <property type="entry name" value="MTPAP-like_central"/>
</dbReference>
<dbReference type="GO" id="GO:0016779">
    <property type="term" value="F:nucleotidyltransferase activity"/>
    <property type="evidence" value="ECO:0007669"/>
    <property type="project" value="TreeGrafter"/>
</dbReference>
<dbReference type="SUPFAM" id="SSF81301">
    <property type="entry name" value="Nucleotidyltransferase"/>
    <property type="match status" value="1"/>
</dbReference>
<evidence type="ECO:0000313" key="2">
    <source>
        <dbReference type="EMBL" id="CAD5224544.1"/>
    </source>
</evidence>
<dbReference type="Gene3D" id="3.30.460.10">
    <property type="entry name" value="Beta Polymerase, domain 2"/>
    <property type="match status" value="1"/>
</dbReference>
<name>A0A811LBJ9_9BILA</name>
<dbReference type="Pfam" id="PF22600">
    <property type="entry name" value="MTPAP-like_central"/>
    <property type="match status" value="1"/>
</dbReference>
<dbReference type="Gene3D" id="1.10.1410.10">
    <property type="match status" value="1"/>
</dbReference>
<dbReference type="EMBL" id="CAJFCW020000005">
    <property type="protein sequence ID" value="CAG9119952.1"/>
    <property type="molecule type" value="Genomic_DNA"/>
</dbReference>
<dbReference type="Proteomes" id="UP000614601">
    <property type="component" value="Unassembled WGS sequence"/>
</dbReference>
<evidence type="ECO:0000259" key="1">
    <source>
        <dbReference type="Pfam" id="PF22600"/>
    </source>
</evidence>
<dbReference type="Proteomes" id="UP000783686">
    <property type="component" value="Unassembled WGS sequence"/>
</dbReference>
<dbReference type="PANTHER" id="PTHR12271">
    <property type="entry name" value="POLY A POLYMERASE CID PAP -RELATED"/>
    <property type="match status" value="1"/>
</dbReference>
<dbReference type="EMBL" id="CAJFDH010000005">
    <property type="protein sequence ID" value="CAD5224544.1"/>
    <property type="molecule type" value="Genomic_DNA"/>
</dbReference>
<keyword evidence="3" id="KW-1185">Reference proteome</keyword>
<dbReference type="GO" id="GO:0031123">
    <property type="term" value="P:RNA 3'-end processing"/>
    <property type="evidence" value="ECO:0007669"/>
    <property type="project" value="TreeGrafter"/>
</dbReference>
<dbReference type="AlphaFoldDB" id="A0A811LBJ9"/>
<dbReference type="SUPFAM" id="SSF81631">
    <property type="entry name" value="PAP/OAS1 substrate-binding domain"/>
    <property type="match status" value="1"/>
</dbReference>
<accession>A0A811LBJ9</accession>
<gene>
    <name evidence="2" type="ORF">BOKJ2_LOCUS11132</name>
</gene>
<evidence type="ECO:0000313" key="3">
    <source>
        <dbReference type="Proteomes" id="UP000614601"/>
    </source>
</evidence>
<dbReference type="OrthoDB" id="10266662at2759"/>